<feature type="compositionally biased region" description="Low complexity" evidence="4">
    <location>
        <begin position="8"/>
        <end position="18"/>
    </location>
</feature>
<dbReference type="InterPro" id="IPR050230">
    <property type="entry name" value="CALM/Myosin/TropC-like"/>
</dbReference>
<evidence type="ECO:0000256" key="1">
    <source>
        <dbReference type="ARBA" id="ARBA00020786"/>
    </source>
</evidence>
<dbReference type="AlphaFoldDB" id="A0AAQ3R986"/>
<reference evidence="5 6" key="1">
    <citation type="submission" date="2023-11" db="EMBL/GenBank/DDBJ databases">
        <title>An acidophilic fungus is an integral part of prey digestion in a carnivorous sundew plant.</title>
        <authorList>
            <person name="Tsai I.J."/>
        </authorList>
    </citation>
    <scope>NUCLEOTIDE SEQUENCE [LARGE SCALE GENOMIC DNA]</scope>
    <source>
        <strain evidence="5">169a</strain>
    </source>
</reference>
<proteinExistence type="predicted"/>
<dbReference type="GO" id="GO:0016460">
    <property type="term" value="C:myosin II complex"/>
    <property type="evidence" value="ECO:0007669"/>
    <property type="project" value="TreeGrafter"/>
</dbReference>
<dbReference type="FunFam" id="1.10.238.10:FF:000001">
    <property type="entry name" value="Calmodulin 1"/>
    <property type="match status" value="1"/>
</dbReference>
<dbReference type="InterPro" id="IPR011992">
    <property type="entry name" value="EF-hand-dom_pair"/>
</dbReference>
<feature type="region of interest" description="Disordered" evidence="4">
    <location>
        <begin position="1"/>
        <end position="35"/>
    </location>
</feature>
<evidence type="ECO:0000256" key="2">
    <source>
        <dbReference type="ARBA" id="ARBA00022737"/>
    </source>
</evidence>
<dbReference type="SUPFAM" id="SSF47473">
    <property type="entry name" value="EF-hand"/>
    <property type="match status" value="1"/>
</dbReference>
<dbReference type="Proteomes" id="UP001303373">
    <property type="component" value="Chromosome 3"/>
</dbReference>
<evidence type="ECO:0000313" key="6">
    <source>
        <dbReference type="Proteomes" id="UP001303373"/>
    </source>
</evidence>
<protein>
    <recommendedName>
        <fullName evidence="1">Calmodulin</fullName>
    </recommendedName>
</protein>
<sequence>MPPKRKQPAASAPSTTKAPSKRRSKLAKEHDITSDEEAEIQAAFDLFAQQDEHHGTKNAVIATADVRRCLVALNAPASNQAELQELLEVVDPENTGWVAFEQFIGIAAIKLNARDDDPDAADEEVRRAYRLFTKGEEREITLHDLKRVARELRENIPDPLLRDMIREATGGELGGVSMDDFESVMKRAGVFS</sequence>
<keyword evidence="2" id="KW-0677">Repeat</keyword>
<accession>A0AAQ3R986</accession>
<evidence type="ECO:0000256" key="4">
    <source>
        <dbReference type="SAM" id="MobiDB-lite"/>
    </source>
</evidence>
<keyword evidence="6" id="KW-1185">Reference proteome</keyword>
<gene>
    <name evidence="5" type="ORF">R9X50_00268400</name>
</gene>
<keyword evidence="3" id="KW-0106">Calcium</keyword>
<evidence type="ECO:0000313" key="5">
    <source>
        <dbReference type="EMBL" id="WPG99864.1"/>
    </source>
</evidence>
<dbReference type="EMBL" id="CP138582">
    <property type="protein sequence ID" value="WPG99864.1"/>
    <property type="molecule type" value="Genomic_DNA"/>
</dbReference>
<name>A0AAQ3R986_9PEZI</name>
<evidence type="ECO:0000256" key="3">
    <source>
        <dbReference type="ARBA" id="ARBA00022837"/>
    </source>
</evidence>
<dbReference type="Gene3D" id="1.10.238.10">
    <property type="entry name" value="EF-hand"/>
    <property type="match status" value="2"/>
</dbReference>
<dbReference type="PANTHER" id="PTHR23048">
    <property type="entry name" value="MYOSIN LIGHT CHAIN 1, 3"/>
    <property type="match status" value="1"/>
</dbReference>
<dbReference type="PANTHER" id="PTHR23048:SF59">
    <property type="entry name" value="EF-HAND SUPERFAMILY PROTEIN"/>
    <property type="match status" value="1"/>
</dbReference>
<organism evidence="5 6">
    <name type="scientific">Acrodontium crateriforme</name>
    <dbReference type="NCBI Taxonomy" id="150365"/>
    <lineage>
        <taxon>Eukaryota</taxon>
        <taxon>Fungi</taxon>
        <taxon>Dikarya</taxon>
        <taxon>Ascomycota</taxon>
        <taxon>Pezizomycotina</taxon>
        <taxon>Dothideomycetes</taxon>
        <taxon>Dothideomycetidae</taxon>
        <taxon>Mycosphaerellales</taxon>
        <taxon>Teratosphaeriaceae</taxon>
        <taxon>Acrodontium</taxon>
    </lineage>
</organism>